<keyword evidence="13 14" id="KW-0472">Membrane</keyword>
<keyword evidence="9 17" id="KW-0418">Kinase</keyword>
<dbReference type="Pfam" id="PF00672">
    <property type="entry name" value="HAMP"/>
    <property type="match status" value="1"/>
</dbReference>
<dbReference type="EC" id="2.7.13.3" evidence="3"/>
<dbReference type="InterPro" id="IPR036097">
    <property type="entry name" value="HisK_dim/P_sf"/>
</dbReference>
<dbReference type="InterPro" id="IPR036890">
    <property type="entry name" value="HATPase_C_sf"/>
</dbReference>
<protein>
    <recommendedName>
        <fullName evidence="3">histidine kinase</fullName>
        <ecNumber evidence="3">2.7.13.3</ecNumber>
    </recommendedName>
</protein>
<organism evidence="17 18">
    <name type="scientific">Ureibacillus xyleni</name>
    <dbReference type="NCBI Taxonomy" id="614648"/>
    <lineage>
        <taxon>Bacteria</taxon>
        <taxon>Bacillati</taxon>
        <taxon>Bacillota</taxon>
        <taxon>Bacilli</taxon>
        <taxon>Bacillales</taxon>
        <taxon>Caryophanaceae</taxon>
        <taxon>Ureibacillus</taxon>
    </lineage>
</organism>
<dbReference type="SUPFAM" id="SSF158472">
    <property type="entry name" value="HAMP domain-like"/>
    <property type="match status" value="1"/>
</dbReference>
<evidence type="ECO:0000256" key="2">
    <source>
        <dbReference type="ARBA" id="ARBA00004651"/>
    </source>
</evidence>
<comment type="subcellular location">
    <subcellularLocation>
        <location evidence="2">Cell membrane</location>
        <topology evidence="2">Multi-pass membrane protein</topology>
    </subcellularLocation>
</comment>
<dbReference type="Pfam" id="PF02518">
    <property type="entry name" value="HATPase_c"/>
    <property type="match status" value="1"/>
</dbReference>
<keyword evidence="18" id="KW-1185">Reference proteome</keyword>
<keyword evidence="10" id="KW-0067">ATP-binding</keyword>
<gene>
    <name evidence="17" type="ORF">SAMN05880501_106211</name>
</gene>
<dbReference type="InterPro" id="IPR003661">
    <property type="entry name" value="HisK_dim/P_dom"/>
</dbReference>
<dbReference type="PANTHER" id="PTHR45528">
    <property type="entry name" value="SENSOR HISTIDINE KINASE CPXA"/>
    <property type="match status" value="1"/>
</dbReference>
<dbReference type="AlphaFoldDB" id="A0A285SSW7"/>
<dbReference type="CDD" id="cd00082">
    <property type="entry name" value="HisKA"/>
    <property type="match status" value="1"/>
</dbReference>
<feature type="transmembrane region" description="Helical" evidence="14">
    <location>
        <begin position="158"/>
        <end position="178"/>
    </location>
</feature>
<evidence type="ECO:0000259" key="16">
    <source>
        <dbReference type="PROSITE" id="PS50885"/>
    </source>
</evidence>
<dbReference type="FunFam" id="3.30.565.10:FF:000006">
    <property type="entry name" value="Sensor histidine kinase WalK"/>
    <property type="match status" value="1"/>
</dbReference>
<dbReference type="SUPFAM" id="SSF55874">
    <property type="entry name" value="ATPase domain of HSP90 chaperone/DNA topoisomerase II/histidine kinase"/>
    <property type="match status" value="1"/>
</dbReference>
<dbReference type="InterPro" id="IPR050398">
    <property type="entry name" value="HssS/ArlS-like"/>
</dbReference>
<dbReference type="InterPro" id="IPR003594">
    <property type="entry name" value="HATPase_dom"/>
</dbReference>
<dbReference type="CDD" id="cd06225">
    <property type="entry name" value="HAMP"/>
    <property type="match status" value="1"/>
</dbReference>
<evidence type="ECO:0000259" key="15">
    <source>
        <dbReference type="PROSITE" id="PS50109"/>
    </source>
</evidence>
<keyword evidence="6" id="KW-0808">Transferase</keyword>
<dbReference type="GO" id="GO:0005524">
    <property type="term" value="F:ATP binding"/>
    <property type="evidence" value="ECO:0007669"/>
    <property type="project" value="UniProtKB-KW"/>
</dbReference>
<dbReference type="Pfam" id="PF00512">
    <property type="entry name" value="HisKA"/>
    <property type="match status" value="1"/>
</dbReference>
<dbReference type="InterPro" id="IPR005467">
    <property type="entry name" value="His_kinase_dom"/>
</dbReference>
<evidence type="ECO:0000256" key="13">
    <source>
        <dbReference type="ARBA" id="ARBA00023136"/>
    </source>
</evidence>
<dbReference type="GO" id="GO:0005886">
    <property type="term" value="C:plasma membrane"/>
    <property type="evidence" value="ECO:0007669"/>
    <property type="project" value="UniProtKB-SubCell"/>
</dbReference>
<feature type="domain" description="Histidine kinase" evidence="15">
    <location>
        <begin position="240"/>
        <end position="452"/>
    </location>
</feature>
<dbReference type="Gene3D" id="3.30.565.10">
    <property type="entry name" value="Histidine kinase-like ATPase, C-terminal domain"/>
    <property type="match status" value="1"/>
</dbReference>
<evidence type="ECO:0000256" key="14">
    <source>
        <dbReference type="SAM" id="Phobius"/>
    </source>
</evidence>
<sequence length="452" mass="51834">MNRISTKLTLCFFLVVLFLEVILMFYLHQNMMHTRVQEEFDRLMTNGKNHRDVLVENYSELTIHHIVMMEKNENRNVIITDKDGNIIDHSEHIKLLEDKLLIVNGQKIEMDEIIIDDWKNSPYIASAHPYEIDENTTGYVVMFQNTSVLQQMVKNMNLHFAIAGATSVIVLFIVYAILSKIITKPLIRMRDATEQISKGDFDVSLPQLSNDELGELSHSIQTLANDLNRMKSERNEFLASVAHELSTPLTYIIGYSKVAMRDELDKQEREKYLAIIAEESNRLKVLVKNLLDLAKMDENSFTVTKERFPIKPFLEKLYSLVVPSYELKNIRLTLECKNDFEVEADPTRLEQIILNLLDNALKYSKENGQVILQAFQNEHKTIIKVIDAGIGIAQEEANRIFEKLYRVEKSRSREFGGSGLGLAIVKELVDAHDGTIHVESELGKGSTFTISI</sequence>
<name>A0A285SSW7_9BACL</name>
<feature type="transmembrane region" description="Helical" evidence="14">
    <location>
        <begin position="6"/>
        <end position="27"/>
    </location>
</feature>
<evidence type="ECO:0000256" key="1">
    <source>
        <dbReference type="ARBA" id="ARBA00000085"/>
    </source>
</evidence>
<evidence type="ECO:0000256" key="5">
    <source>
        <dbReference type="ARBA" id="ARBA00022553"/>
    </source>
</evidence>
<comment type="catalytic activity">
    <reaction evidence="1">
        <text>ATP + protein L-histidine = ADP + protein N-phospho-L-histidine.</text>
        <dbReference type="EC" id="2.7.13.3"/>
    </reaction>
</comment>
<evidence type="ECO:0000256" key="8">
    <source>
        <dbReference type="ARBA" id="ARBA00022741"/>
    </source>
</evidence>
<dbReference type="InterPro" id="IPR003660">
    <property type="entry name" value="HAMP_dom"/>
</dbReference>
<dbReference type="Gene3D" id="6.10.340.10">
    <property type="match status" value="1"/>
</dbReference>
<dbReference type="SMART" id="SM00304">
    <property type="entry name" value="HAMP"/>
    <property type="match status" value="1"/>
</dbReference>
<dbReference type="SMART" id="SM00388">
    <property type="entry name" value="HisKA"/>
    <property type="match status" value="1"/>
</dbReference>
<dbReference type="RefSeq" id="WP_097073700.1">
    <property type="nucleotide sequence ID" value="NZ_OBMQ01000006.1"/>
</dbReference>
<reference evidence="18" key="1">
    <citation type="submission" date="2017-08" db="EMBL/GenBank/DDBJ databases">
        <authorList>
            <person name="Varghese N."/>
            <person name="Submissions S."/>
        </authorList>
    </citation>
    <scope>NUCLEOTIDE SEQUENCE [LARGE SCALE GENOMIC DNA]</scope>
    <source>
        <strain evidence="18">JC22</strain>
    </source>
</reference>
<evidence type="ECO:0000256" key="9">
    <source>
        <dbReference type="ARBA" id="ARBA00022777"/>
    </source>
</evidence>
<dbReference type="OrthoDB" id="9813151at2"/>
<keyword evidence="8" id="KW-0547">Nucleotide-binding</keyword>
<dbReference type="PANTHER" id="PTHR45528:SF1">
    <property type="entry name" value="SENSOR HISTIDINE KINASE CPXA"/>
    <property type="match status" value="1"/>
</dbReference>
<dbReference type="InterPro" id="IPR004358">
    <property type="entry name" value="Sig_transdc_His_kin-like_C"/>
</dbReference>
<dbReference type="CDD" id="cd16922">
    <property type="entry name" value="HATPase_EvgS-ArcB-TorS-like"/>
    <property type="match status" value="1"/>
</dbReference>
<evidence type="ECO:0000256" key="10">
    <source>
        <dbReference type="ARBA" id="ARBA00022840"/>
    </source>
</evidence>
<dbReference type="PRINTS" id="PR00344">
    <property type="entry name" value="BCTRLSENSOR"/>
</dbReference>
<evidence type="ECO:0000256" key="11">
    <source>
        <dbReference type="ARBA" id="ARBA00022989"/>
    </source>
</evidence>
<dbReference type="SUPFAM" id="SSF47384">
    <property type="entry name" value="Homodimeric domain of signal transducing histidine kinase"/>
    <property type="match status" value="1"/>
</dbReference>
<keyword evidence="12" id="KW-0902">Two-component regulatory system</keyword>
<evidence type="ECO:0000256" key="6">
    <source>
        <dbReference type="ARBA" id="ARBA00022679"/>
    </source>
</evidence>
<dbReference type="SMART" id="SM00387">
    <property type="entry name" value="HATPase_c"/>
    <property type="match status" value="1"/>
</dbReference>
<proteinExistence type="predicted"/>
<keyword evidence="4" id="KW-1003">Cell membrane</keyword>
<dbReference type="PROSITE" id="PS50109">
    <property type="entry name" value="HIS_KIN"/>
    <property type="match status" value="1"/>
</dbReference>
<keyword evidence="11 14" id="KW-1133">Transmembrane helix</keyword>
<feature type="domain" description="HAMP" evidence="16">
    <location>
        <begin position="180"/>
        <end position="232"/>
    </location>
</feature>
<evidence type="ECO:0000256" key="3">
    <source>
        <dbReference type="ARBA" id="ARBA00012438"/>
    </source>
</evidence>
<keyword evidence="7 14" id="KW-0812">Transmembrane</keyword>
<dbReference type="Proteomes" id="UP000219636">
    <property type="component" value="Unassembled WGS sequence"/>
</dbReference>
<evidence type="ECO:0000313" key="17">
    <source>
        <dbReference type="EMBL" id="SOC11558.1"/>
    </source>
</evidence>
<evidence type="ECO:0000256" key="12">
    <source>
        <dbReference type="ARBA" id="ARBA00023012"/>
    </source>
</evidence>
<evidence type="ECO:0000313" key="18">
    <source>
        <dbReference type="Proteomes" id="UP000219636"/>
    </source>
</evidence>
<evidence type="ECO:0000256" key="4">
    <source>
        <dbReference type="ARBA" id="ARBA00022475"/>
    </source>
</evidence>
<dbReference type="GO" id="GO:0000155">
    <property type="term" value="F:phosphorelay sensor kinase activity"/>
    <property type="evidence" value="ECO:0007669"/>
    <property type="project" value="InterPro"/>
</dbReference>
<dbReference type="FunFam" id="1.10.287.130:FF:000001">
    <property type="entry name" value="Two-component sensor histidine kinase"/>
    <property type="match status" value="1"/>
</dbReference>
<dbReference type="PROSITE" id="PS50885">
    <property type="entry name" value="HAMP"/>
    <property type="match status" value="1"/>
</dbReference>
<accession>A0A285SSW7</accession>
<dbReference type="Gene3D" id="1.10.287.130">
    <property type="match status" value="1"/>
</dbReference>
<evidence type="ECO:0000256" key="7">
    <source>
        <dbReference type="ARBA" id="ARBA00022692"/>
    </source>
</evidence>
<dbReference type="EMBL" id="OBMQ01000006">
    <property type="protein sequence ID" value="SOC11558.1"/>
    <property type="molecule type" value="Genomic_DNA"/>
</dbReference>
<keyword evidence="5" id="KW-0597">Phosphoprotein</keyword>